<gene>
    <name evidence="2" type="ORF">K3177_01425</name>
</gene>
<dbReference type="RefSeq" id="WP_221596542.1">
    <property type="nucleotide sequence ID" value="NZ_JAIGNQ010000001.1"/>
</dbReference>
<keyword evidence="1" id="KW-0472">Membrane</keyword>
<comment type="caution">
    <text evidence="2">The sequence shown here is derived from an EMBL/GenBank/DDBJ whole genome shotgun (WGS) entry which is preliminary data.</text>
</comment>
<feature type="transmembrane region" description="Helical" evidence="1">
    <location>
        <begin position="21"/>
        <end position="45"/>
    </location>
</feature>
<proteinExistence type="predicted"/>
<name>A0ABS7JEJ5_9SPHN</name>
<keyword evidence="1" id="KW-0812">Transmembrane</keyword>
<dbReference type="EMBL" id="JAIGNQ010000001">
    <property type="protein sequence ID" value="MBX7487164.1"/>
    <property type="molecule type" value="Genomic_DNA"/>
</dbReference>
<protein>
    <submittedName>
        <fullName evidence="2">Uncharacterized protein</fullName>
    </submittedName>
</protein>
<reference evidence="2 3" key="1">
    <citation type="submission" date="2021-08" db="EMBL/GenBank/DDBJ databases">
        <title>Comparative Genomics Analysis of the Genus Qipengyuania Reveals Extensive Genetic Diversity and Metabolic Versatility, Including the Description of Fifteen Novel Species.</title>
        <authorList>
            <person name="Liu Y."/>
        </authorList>
    </citation>
    <scope>NUCLEOTIDE SEQUENCE [LARGE SCALE GENOMIC DNA]</scope>
    <source>
        <strain evidence="2 3">GH25</strain>
    </source>
</reference>
<keyword evidence="1" id="KW-1133">Transmembrane helix</keyword>
<organism evidence="2 3">
    <name type="scientific">Qipengyuania pacifica</name>
    <dbReference type="NCBI Taxonomy" id="2860199"/>
    <lineage>
        <taxon>Bacteria</taxon>
        <taxon>Pseudomonadati</taxon>
        <taxon>Pseudomonadota</taxon>
        <taxon>Alphaproteobacteria</taxon>
        <taxon>Sphingomonadales</taxon>
        <taxon>Erythrobacteraceae</taxon>
        <taxon>Qipengyuania</taxon>
    </lineage>
</organism>
<evidence type="ECO:0000256" key="1">
    <source>
        <dbReference type="SAM" id="Phobius"/>
    </source>
</evidence>
<keyword evidence="3" id="KW-1185">Reference proteome</keyword>
<evidence type="ECO:0000313" key="3">
    <source>
        <dbReference type="Proteomes" id="UP000776651"/>
    </source>
</evidence>
<accession>A0ABS7JEJ5</accession>
<sequence>MDDGRPWFAQKRYGYGAGLPIAWQGWAVLGAWSLALLTGIGLAAWDEDVGLIAGLALIVPATAALIYASAIKTRGGWRWRWGGDE</sequence>
<evidence type="ECO:0000313" key="2">
    <source>
        <dbReference type="EMBL" id="MBX7487164.1"/>
    </source>
</evidence>
<dbReference type="Proteomes" id="UP000776651">
    <property type="component" value="Unassembled WGS sequence"/>
</dbReference>
<feature type="transmembrane region" description="Helical" evidence="1">
    <location>
        <begin position="51"/>
        <end position="70"/>
    </location>
</feature>